<organism evidence="2 3">
    <name type="scientific">Pseudocercospora fijiensis (strain CIRAD86)</name>
    <name type="common">Black leaf streak disease fungus</name>
    <name type="synonym">Mycosphaerella fijiensis</name>
    <dbReference type="NCBI Taxonomy" id="383855"/>
    <lineage>
        <taxon>Eukaryota</taxon>
        <taxon>Fungi</taxon>
        <taxon>Dikarya</taxon>
        <taxon>Ascomycota</taxon>
        <taxon>Pezizomycotina</taxon>
        <taxon>Dothideomycetes</taxon>
        <taxon>Dothideomycetidae</taxon>
        <taxon>Mycosphaerellales</taxon>
        <taxon>Mycosphaerellaceae</taxon>
        <taxon>Pseudocercospora</taxon>
    </lineage>
</organism>
<protein>
    <recommendedName>
        <fullName evidence="4">F-box domain-containing protein</fullName>
    </recommendedName>
</protein>
<dbReference type="RefSeq" id="XP_007930670.1">
    <property type="nucleotide sequence ID" value="XM_007932479.1"/>
</dbReference>
<feature type="region of interest" description="Disordered" evidence="1">
    <location>
        <begin position="320"/>
        <end position="341"/>
    </location>
</feature>
<dbReference type="eggNOG" id="ENOG502SSWY">
    <property type="taxonomic scope" value="Eukaryota"/>
</dbReference>
<dbReference type="OrthoDB" id="5313288at2759"/>
<proteinExistence type="predicted"/>
<evidence type="ECO:0000256" key="1">
    <source>
        <dbReference type="SAM" id="MobiDB-lite"/>
    </source>
</evidence>
<evidence type="ECO:0008006" key="4">
    <source>
        <dbReference type="Google" id="ProtNLM"/>
    </source>
</evidence>
<sequence length="341" mass="38706">MASVLSSHPRAALDPSVASADANDRLSALPPELLHHIIGYLWPTHFAEKAFHETRQSCRCSHCVRSTHGNNHDLDYLAATCKILRAEVNDWARSWLLQHSDITKFNEGRIWPKATTKRNGVVQMRKNFNTNFLRGRNGALLNWMDTNCIFCGRKSRRAAIMMNGFRCCTHCDKKEWPEKVTMSQAVEDYGLSKKELLPTREASHTEVARMREEFPGFQGIWYGTYVSSNVRTTMFMKHDLRRLATTIFGDVDAHLARRELRKKLVKQKKEERKKEKAERATEKAATREPDLNALAVACTTQQIPAGWPLQAPSLCAPRSTVTEISEDTTAGADQDQPIVID</sequence>
<dbReference type="VEuPathDB" id="FungiDB:MYCFIDRAFT_80690"/>
<reference evidence="2 3" key="1">
    <citation type="journal article" date="2012" name="PLoS Pathog.">
        <title>Diverse lifestyles and strategies of plant pathogenesis encoded in the genomes of eighteen Dothideomycetes fungi.</title>
        <authorList>
            <person name="Ohm R.A."/>
            <person name="Feau N."/>
            <person name="Henrissat B."/>
            <person name="Schoch C.L."/>
            <person name="Horwitz B.A."/>
            <person name="Barry K.W."/>
            <person name="Condon B.J."/>
            <person name="Copeland A.C."/>
            <person name="Dhillon B."/>
            <person name="Glaser F."/>
            <person name="Hesse C.N."/>
            <person name="Kosti I."/>
            <person name="LaButti K."/>
            <person name="Lindquist E.A."/>
            <person name="Lucas S."/>
            <person name="Salamov A.A."/>
            <person name="Bradshaw R.E."/>
            <person name="Ciuffetti L."/>
            <person name="Hamelin R.C."/>
            <person name="Kema G.H.J."/>
            <person name="Lawrence C."/>
            <person name="Scott J.A."/>
            <person name="Spatafora J.W."/>
            <person name="Turgeon B.G."/>
            <person name="de Wit P.J.G.M."/>
            <person name="Zhong S."/>
            <person name="Goodwin S.B."/>
            <person name="Grigoriev I.V."/>
        </authorList>
    </citation>
    <scope>NUCLEOTIDE SEQUENCE [LARGE SCALE GENOMIC DNA]</scope>
    <source>
        <strain evidence="2 3">CIRAD86</strain>
    </source>
</reference>
<dbReference type="AlphaFoldDB" id="M3A1M0"/>
<evidence type="ECO:0000313" key="2">
    <source>
        <dbReference type="EMBL" id="EME78261.1"/>
    </source>
</evidence>
<dbReference type="KEGG" id="pfj:MYCFIDRAFT_80690"/>
<dbReference type="GeneID" id="19341740"/>
<accession>M3A1M0</accession>
<dbReference type="STRING" id="383855.M3A1M0"/>
<name>M3A1M0_PSEFD</name>
<dbReference type="Proteomes" id="UP000016932">
    <property type="component" value="Unassembled WGS sequence"/>
</dbReference>
<feature type="region of interest" description="Disordered" evidence="1">
    <location>
        <begin position="266"/>
        <end position="286"/>
    </location>
</feature>
<dbReference type="EMBL" id="KB446563">
    <property type="protein sequence ID" value="EME78261.1"/>
    <property type="molecule type" value="Genomic_DNA"/>
</dbReference>
<gene>
    <name evidence="2" type="ORF">MYCFIDRAFT_80690</name>
</gene>
<evidence type="ECO:0000313" key="3">
    <source>
        <dbReference type="Proteomes" id="UP000016932"/>
    </source>
</evidence>
<dbReference type="HOGENOM" id="CLU_814154_0_0_1"/>
<keyword evidence="3" id="KW-1185">Reference proteome</keyword>
<feature type="compositionally biased region" description="Basic and acidic residues" evidence="1">
    <location>
        <begin position="267"/>
        <end position="286"/>
    </location>
</feature>